<keyword evidence="3" id="KW-1185">Reference proteome</keyword>
<proteinExistence type="predicted"/>
<evidence type="ECO:0000313" key="3">
    <source>
        <dbReference type="Proteomes" id="UP000014500"/>
    </source>
</evidence>
<dbReference type="Proteomes" id="UP000014500">
    <property type="component" value="Unassembled WGS sequence"/>
</dbReference>
<evidence type="ECO:0000313" key="2">
    <source>
        <dbReference type="EnsemblMetazoa" id="SMAR014271-PA"/>
    </source>
</evidence>
<organism evidence="2 3">
    <name type="scientific">Strigamia maritima</name>
    <name type="common">European centipede</name>
    <name type="synonym">Geophilus maritimus</name>
    <dbReference type="NCBI Taxonomy" id="126957"/>
    <lineage>
        <taxon>Eukaryota</taxon>
        <taxon>Metazoa</taxon>
        <taxon>Ecdysozoa</taxon>
        <taxon>Arthropoda</taxon>
        <taxon>Myriapoda</taxon>
        <taxon>Chilopoda</taxon>
        <taxon>Pleurostigmophora</taxon>
        <taxon>Geophilomorpha</taxon>
        <taxon>Linotaeniidae</taxon>
        <taxon>Strigamia</taxon>
    </lineage>
</organism>
<dbReference type="STRING" id="126957.T1JK91"/>
<reference evidence="3" key="1">
    <citation type="submission" date="2011-05" db="EMBL/GenBank/DDBJ databases">
        <authorList>
            <person name="Richards S.R."/>
            <person name="Qu J."/>
            <person name="Jiang H."/>
            <person name="Jhangiani S.N."/>
            <person name="Agravi P."/>
            <person name="Goodspeed R."/>
            <person name="Gross S."/>
            <person name="Mandapat C."/>
            <person name="Jackson L."/>
            <person name="Mathew T."/>
            <person name="Pu L."/>
            <person name="Thornton R."/>
            <person name="Saada N."/>
            <person name="Wilczek-Boney K.B."/>
            <person name="Lee S."/>
            <person name="Kovar C."/>
            <person name="Wu Y."/>
            <person name="Scherer S.E."/>
            <person name="Worley K.C."/>
            <person name="Muzny D.M."/>
            <person name="Gibbs R."/>
        </authorList>
    </citation>
    <scope>NUCLEOTIDE SEQUENCE</scope>
    <source>
        <strain evidence="3">Brora</strain>
    </source>
</reference>
<dbReference type="EnsemblMetazoa" id="SMAR014271-RA">
    <property type="protein sequence ID" value="SMAR014271-PA"/>
    <property type="gene ID" value="SMAR014271"/>
</dbReference>
<reference evidence="2" key="2">
    <citation type="submission" date="2015-02" db="UniProtKB">
        <authorList>
            <consortium name="EnsemblMetazoa"/>
        </authorList>
    </citation>
    <scope>IDENTIFICATION</scope>
</reference>
<dbReference type="HOGENOM" id="CLU_2076070_0_0_1"/>
<feature type="region of interest" description="Disordered" evidence="1">
    <location>
        <begin position="1"/>
        <end position="37"/>
    </location>
</feature>
<protein>
    <submittedName>
        <fullName evidence="2">Uncharacterized protein</fullName>
    </submittedName>
</protein>
<sequence>MKGKPGFIPAHTAAVARRRRNNNESMQNKTKQNNGNKAMLQSAVNHALEDVPFILFSSASLAKYEEQKKKVISEYGFLPKRSPTIKDGSVLPRRFEPVSPYFYGKPIEEIENGIYEKF</sequence>
<dbReference type="AlphaFoldDB" id="T1JK91"/>
<dbReference type="eggNOG" id="ENOG502S880">
    <property type="taxonomic scope" value="Eukaryota"/>
</dbReference>
<accession>T1JK91</accession>
<feature type="compositionally biased region" description="Polar residues" evidence="1">
    <location>
        <begin position="24"/>
        <end position="36"/>
    </location>
</feature>
<name>T1JK91_STRMM</name>
<evidence type="ECO:0000256" key="1">
    <source>
        <dbReference type="SAM" id="MobiDB-lite"/>
    </source>
</evidence>
<dbReference type="EMBL" id="JH431728">
    <property type="status" value="NOT_ANNOTATED_CDS"/>
    <property type="molecule type" value="Genomic_DNA"/>
</dbReference>